<dbReference type="AlphaFoldDB" id="A0AA39JEC7"/>
<protein>
    <submittedName>
        <fullName evidence="1">Uncharacterized protein</fullName>
    </submittedName>
</protein>
<proteinExistence type="predicted"/>
<gene>
    <name evidence="1" type="ORF">EV421DRAFT_1671074</name>
</gene>
<name>A0AA39JEC7_9AGAR</name>
<evidence type="ECO:0000313" key="2">
    <source>
        <dbReference type="Proteomes" id="UP001175226"/>
    </source>
</evidence>
<feature type="non-terminal residue" evidence="1">
    <location>
        <position position="1"/>
    </location>
</feature>
<organism evidence="1 2">
    <name type="scientific">Armillaria borealis</name>
    <dbReference type="NCBI Taxonomy" id="47425"/>
    <lineage>
        <taxon>Eukaryota</taxon>
        <taxon>Fungi</taxon>
        <taxon>Dikarya</taxon>
        <taxon>Basidiomycota</taxon>
        <taxon>Agaricomycotina</taxon>
        <taxon>Agaricomycetes</taxon>
        <taxon>Agaricomycetidae</taxon>
        <taxon>Agaricales</taxon>
        <taxon>Marasmiineae</taxon>
        <taxon>Physalacriaceae</taxon>
        <taxon>Armillaria</taxon>
    </lineage>
</organism>
<feature type="non-terminal residue" evidence="1">
    <location>
        <position position="163"/>
    </location>
</feature>
<dbReference type="EMBL" id="JAUEPT010000032">
    <property type="protein sequence ID" value="KAK0440849.1"/>
    <property type="molecule type" value="Genomic_DNA"/>
</dbReference>
<keyword evidence="2" id="KW-1185">Reference proteome</keyword>
<dbReference type="Proteomes" id="UP001175226">
    <property type="component" value="Unassembled WGS sequence"/>
</dbReference>
<accession>A0AA39JEC7</accession>
<comment type="caution">
    <text evidence="1">The sequence shown here is derived from an EMBL/GenBank/DDBJ whole genome shotgun (WGS) entry which is preliminary data.</text>
</comment>
<reference evidence="1" key="1">
    <citation type="submission" date="2023-06" db="EMBL/GenBank/DDBJ databases">
        <authorList>
            <consortium name="Lawrence Berkeley National Laboratory"/>
            <person name="Ahrendt S."/>
            <person name="Sahu N."/>
            <person name="Indic B."/>
            <person name="Wong-Bajracharya J."/>
            <person name="Merenyi Z."/>
            <person name="Ke H.-M."/>
            <person name="Monk M."/>
            <person name="Kocsube S."/>
            <person name="Drula E."/>
            <person name="Lipzen A."/>
            <person name="Balint B."/>
            <person name="Henrissat B."/>
            <person name="Andreopoulos B."/>
            <person name="Martin F.M."/>
            <person name="Harder C.B."/>
            <person name="Rigling D."/>
            <person name="Ford K.L."/>
            <person name="Foster G.D."/>
            <person name="Pangilinan J."/>
            <person name="Papanicolaou A."/>
            <person name="Barry K."/>
            <person name="LaButti K."/>
            <person name="Viragh M."/>
            <person name="Koriabine M."/>
            <person name="Yan M."/>
            <person name="Riley R."/>
            <person name="Champramary S."/>
            <person name="Plett K.L."/>
            <person name="Tsai I.J."/>
            <person name="Slot J."/>
            <person name="Sipos G."/>
            <person name="Plett J."/>
            <person name="Nagy L.G."/>
            <person name="Grigoriev I.V."/>
        </authorList>
    </citation>
    <scope>NUCLEOTIDE SEQUENCE</scope>
    <source>
        <strain evidence="1">FPL87.14</strain>
    </source>
</reference>
<evidence type="ECO:0000313" key="1">
    <source>
        <dbReference type="EMBL" id="KAK0440849.1"/>
    </source>
</evidence>
<sequence>GAVHPYQLVTEIVAAEDVLLVPAVHAHSGYSPSFQTTSSTPHGDIRAKHVVHTTNGWSSHLLAPTRERIVLMHGHMTAQRAGMDLGDGQLGTYTQARPRIDGQQHPDSATLGEKLPAQFMFGGGIEMGTQSFFDAVGCADDSPSSFECRHRLVGYFAREYVAN</sequence>